<name>A0A8S9PAT2_BRACR</name>
<dbReference type="EMBL" id="QGKX02001521">
    <property type="protein sequence ID" value="KAF3510432.1"/>
    <property type="molecule type" value="Genomic_DNA"/>
</dbReference>
<evidence type="ECO:0000313" key="2">
    <source>
        <dbReference type="Proteomes" id="UP000712600"/>
    </source>
</evidence>
<reference evidence="1" key="1">
    <citation type="submission" date="2019-12" db="EMBL/GenBank/DDBJ databases">
        <title>Genome sequencing and annotation of Brassica cretica.</title>
        <authorList>
            <person name="Studholme D.J."/>
            <person name="Sarris P."/>
        </authorList>
    </citation>
    <scope>NUCLEOTIDE SEQUENCE</scope>
    <source>
        <strain evidence="1">PFS-109/04</strain>
        <tissue evidence="1">Leaf</tissue>
    </source>
</reference>
<proteinExistence type="predicted"/>
<dbReference type="Proteomes" id="UP000712600">
    <property type="component" value="Unassembled WGS sequence"/>
</dbReference>
<sequence length="56" mass="6267">MRSYLEPGGHGGTQGFSFRSLDRVWDPEVVREPGCSLLDLGIMTGARRRYGNLEIL</sequence>
<comment type="caution">
    <text evidence="1">The sequence shown here is derived from an EMBL/GenBank/DDBJ whole genome shotgun (WGS) entry which is preliminary data.</text>
</comment>
<dbReference type="AlphaFoldDB" id="A0A8S9PAT2"/>
<accession>A0A8S9PAT2</accession>
<organism evidence="1 2">
    <name type="scientific">Brassica cretica</name>
    <name type="common">Mustard</name>
    <dbReference type="NCBI Taxonomy" id="69181"/>
    <lineage>
        <taxon>Eukaryota</taxon>
        <taxon>Viridiplantae</taxon>
        <taxon>Streptophyta</taxon>
        <taxon>Embryophyta</taxon>
        <taxon>Tracheophyta</taxon>
        <taxon>Spermatophyta</taxon>
        <taxon>Magnoliopsida</taxon>
        <taxon>eudicotyledons</taxon>
        <taxon>Gunneridae</taxon>
        <taxon>Pentapetalae</taxon>
        <taxon>rosids</taxon>
        <taxon>malvids</taxon>
        <taxon>Brassicales</taxon>
        <taxon>Brassicaceae</taxon>
        <taxon>Brassiceae</taxon>
        <taxon>Brassica</taxon>
    </lineage>
</organism>
<protein>
    <submittedName>
        <fullName evidence="1">Uncharacterized protein</fullName>
    </submittedName>
</protein>
<evidence type="ECO:0000313" key="1">
    <source>
        <dbReference type="EMBL" id="KAF3510432.1"/>
    </source>
</evidence>
<gene>
    <name evidence="1" type="ORF">F2Q69_00007747</name>
</gene>